<evidence type="ECO:0000313" key="4">
    <source>
        <dbReference type="Proteomes" id="UP001157006"/>
    </source>
</evidence>
<proteinExistence type="predicted"/>
<dbReference type="GO" id="GO:0016747">
    <property type="term" value="F:acyltransferase activity, transferring groups other than amino-acyl groups"/>
    <property type="evidence" value="ECO:0007669"/>
    <property type="project" value="UniProtKB-ARBA"/>
</dbReference>
<dbReference type="InterPro" id="IPR051504">
    <property type="entry name" value="Plant_metabolite_acyltrans"/>
</dbReference>
<keyword evidence="2" id="KW-0012">Acyltransferase</keyword>
<dbReference type="InterPro" id="IPR023213">
    <property type="entry name" value="CAT-like_dom_sf"/>
</dbReference>
<dbReference type="PANTHER" id="PTHR31625">
    <property type="match status" value="1"/>
</dbReference>
<sequence length="199" mass="22764">MFVKAWAYLCNKIIEFETPNLLLELEPLFNRDIIKGTNENNAIKILLKIPPTEKENKLSLKISPSEPKLKDSLRATFKLTREYLDKIKQYVLSNWEIFNPNESNPETLSSFILTCAYSLVCIAKAIHGVEIEKENFVLVFAINCRSRPEKVEIVSIDRDLPIGFRDSKDGSGEVEICLVLNKHVMDHFSTLFLEGLSCN</sequence>
<dbReference type="AlphaFoldDB" id="A0AAV0Z1H9"/>
<evidence type="ECO:0000313" key="3">
    <source>
        <dbReference type="EMBL" id="CAI8591936.1"/>
    </source>
</evidence>
<reference evidence="3 4" key="1">
    <citation type="submission" date="2023-01" db="EMBL/GenBank/DDBJ databases">
        <authorList>
            <person name="Kreplak J."/>
        </authorList>
    </citation>
    <scope>NUCLEOTIDE SEQUENCE [LARGE SCALE GENOMIC DNA]</scope>
</reference>
<evidence type="ECO:0000256" key="2">
    <source>
        <dbReference type="ARBA" id="ARBA00023315"/>
    </source>
</evidence>
<protein>
    <recommendedName>
        <fullName evidence="5">Anthocyanin acyltransferase</fullName>
    </recommendedName>
</protein>
<dbReference type="Proteomes" id="UP001157006">
    <property type="component" value="Chromosome 1S"/>
</dbReference>
<accession>A0AAV0Z1H9</accession>
<dbReference type="EMBL" id="OX451735">
    <property type="protein sequence ID" value="CAI8591936.1"/>
    <property type="molecule type" value="Genomic_DNA"/>
</dbReference>
<name>A0AAV0Z1H9_VICFA</name>
<evidence type="ECO:0008006" key="5">
    <source>
        <dbReference type="Google" id="ProtNLM"/>
    </source>
</evidence>
<organism evidence="3 4">
    <name type="scientific">Vicia faba</name>
    <name type="common">Broad bean</name>
    <name type="synonym">Faba vulgaris</name>
    <dbReference type="NCBI Taxonomy" id="3906"/>
    <lineage>
        <taxon>Eukaryota</taxon>
        <taxon>Viridiplantae</taxon>
        <taxon>Streptophyta</taxon>
        <taxon>Embryophyta</taxon>
        <taxon>Tracheophyta</taxon>
        <taxon>Spermatophyta</taxon>
        <taxon>Magnoliopsida</taxon>
        <taxon>eudicotyledons</taxon>
        <taxon>Gunneridae</taxon>
        <taxon>Pentapetalae</taxon>
        <taxon>rosids</taxon>
        <taxon>fabids</taxon>
        <taxon>Fabales</taxon>
        <taxon>Fabaceae</taxon>
        <taxon>Papilionoideae</taxon>
        <taxon>50 kb inversion clade</taxon>
        <taxon>NPAAA clade</taxon>
        <taxon>Hologalegina</taxon>
        <taxon>IRL clade</taxon>
        <taxon>Fabeae</taxon>
        <taxon>Vicia</taxon>
    </lineage>
</organism>
<keyword evidence="4" id="KW-1185">Reference proteome</keyword>
<evidence type="ECO:0000256" key="1">
    <source>
        <dbReference type="ARBA" id="ARBA00022679"/>
    </source>
</evidence>
<gene>
    <name evidence="3" type="ORF">VFH_I014200</name>
</gene>
<dbReference type="Gene3D" id="3.30.559.10">
    <property type="entry name" value="Chloramphenicol acetyltransferase-like domain"/>
    <property type="match status" value="1"/>
</dbReference>
<keyword evidence="1" id="KW-0808">Transferase</keyword>